<dbReference type="Proteomes" id="UP000676967">
    <property type="component" value="Chromosome"/>
</dbReference>
<feature type="transmembrane region" description="Helical" evidence="1">
    <location>
        <begin position="12"/>
        <end position="38"/>
    </location>
</feature>
<evidence type="ECO:0000313" key="2">
    <source>
        <dbReference type="EMBL" id="BCJ48177.1"/>
    </source>
</evidence>
<evidence type="ECO:0000256" key="1">
    <source>
        <dbReference type="SAM" id="Phobius"/>
    </source>
</evidence>
<feature type="transmembrane region" description="Helical" evidence="1">
    <location>
        <begin position="58"/>
        <end position="81"/>
    </location>
</feature>
<proteinExistence type="predicted"/>
<keyword evidence="3" id="KW-1185">Reference proteome</keyword>
<evidence type="ECO:0000313" key="3">
    <source>
        <dbReference type="Proteomes" id="UP000676967"/>
    </source>
</evidence>
<gene>
    <name evidence="2" type="ORF">Aiant_88340</name>
</gene>
<organism evidence="2 3">
    <name type="scientific">Actinoplanes ianthinogenes</name>
    <dbReference type="NCBI Taxonomy" id="122358"/>
    <lineage>
        <taxon>Bacteria</taxon>
        <taxon>Bacillati</taxon>
        <taxon>Actinomycetota</taxon>
        <taxon>Actinomycetes</taxon>
        <taxon>Micromonosporales</taxon>
        <taxon>Micromonosporaceae</taxon>
        <taxon>Actinoplanes</taxon>
    </lineage>
</organism>
<protein>
    <submittedName>
        <fullName evidence="2">Uncharacterized protein</fullName>
    </submittedName>
</protein>
<name>A0ABN6CSG8_9ACTN</name>
<sequence>MRIRARGSRILGGVFTGVVVLGIVAFWAAVAALFWQALKPYRLLIADLWALIPPAARPAAGIGLAIAAGILVILVVIAGIVGKNDPVPPRGTARRTRVGVDLDEADLDGSDM</sequence>
<keyword evidence="1" id="KW-1133">Transmembrane helix</keyword>
<keyword evidence="1" id="KW-0812">Transmembrane</keyword>
<dbReference type="EMBL" id="AP023356">
    <property type="protein sequence ID" value="BCJ48177.1"/>
    <property type="molecule type" value="Genomic_DNA"/>
</dbReference>
<reference evidence="2 3" key="1">
    <citation type="submission" date="2020-08" db="EMBL/GenBank/DDBJ databases">
        <title>Whole genome shotgun sequence of Actinoplanes ianthinogenes NBRC 13996.</title>
        <authorList>
            <person name="Komaki H."/>
            <person name="Tamura T."/>
        </authorList>
    </citation>
    <scope>NUCLEOTIDE SEQUENCE [LARGE SCALE GENOMIC DNA]</scope>
    <source>
        <strain evidence="2 3">NBRC 13996</strain>
    </source>
</reference>
<keyword evidence="1" id="KW-0472">Membrane</keyword>
<accession>A0ABN6CSG8</accession>